<feature type="compositionally biased region" description="Basic and acidic residues" evidence="1">
    <location>
        <begin position="60"/>
        <end position="74"/>
    </location>
</feature>
<dbReference type="Proteomes" id="UP001470230">
    <property type="component" value="Unassembled WGS sequence"/>
</dbReference>
<comment type="caution">
    <text evidence="2">The sequence shown here is derived from an EMBL/GenBank/DDBJ whole genome shotgun (WGS) entry which is preliminary data.</text>
</comment>
<accession>A0ABR2JR99</accession>
<keyword evidence="3" id="KW-1185">Reference proteome</keyword>
<name>A0ABR2JR99_9EUKA</name>
<gene>
    <name evidence="2" type="ORF">M9Y10_003873</name>
</gene>
<proteinExistence type="predicted"/>
<reference evidence="2 3" key="1">
    <citation type="submission" date="2024-04" db="EMBL/GenBank/DDBJ databases">
        <title>Tritrichomonas musculus Genome.</title>
        <authorList>
            <person name="Alves-Ferreira E."/>
            <person name="Grigg M."/>
            <person name="Lorenzi H."/>
            <person name="Galac M."/>
        </authorList>
    </citation>
    <scope>NUCLEOTIDE SEQUENCE [LARGE SCALE GENOMIC DNA]</scope>
    <source>
        <strain evidence="2 3">EAF2021</strain>
    </source>
</reference>
<evidence type="ECO:0000313" key="2">
    <source>
        <dbReference type="EMBL" id="KAK8881143.1"/>
    </source>
</evidence>
<organism evidence="2 3">
    <name type="scientific">Tritrichomonas musculus</name>
    <dbReference type="NCBI Taxonomy" id="1915356"/>
    <lineage>
        <taxon>Eukaryota</taxon>
        <taxon>Metamonada</taxon>
        <taxon>Parabasalia</taxon>
        <taxon>Tritrichomonadida</taxon>
        <taxon>Tritrichomonadidae</taxon>
        <taxon>Tritrichomonas</taxon>
    </lineage>
</organism>
<feature type="region of interest" description="Disordered" evidence="1">
    <location>
        <begin position="53"/>
        <end position="83"/>
    </location>
</feature>
<evidence type="ECO:0000313" key="3">
    <source>
        <dbReference type="Proteomes" id="UP001470230"/>
    </source>
</evidence>
<dbReference type="EMBL" id="JAPFFF010000010">
    <property type="protein sequence ID" value="KAK8881143.1"/>
    <property type="molecule type" value="Genomic_DNA"/>
</dbReference>
<evidence type="ECO:0000256" key="1">
    <source>
        <dbReference type="SAM" id="MobiDB-lite"/>
    </source>
</evidence>
<protein>
    <submittedName>
        <fullName evidence="2">Uncharacterized protein</fullName>
    </submittedName>
</protein>
<sequence length="83" mass="9821">MLVPFPEYLFVYQASEFKEVIDRSSNPSSTKVPMSRPWSHILNEINQSCSINNQFVQGNDDGRDERVCQDESHQRQHLRLRQR</sequence>